<gene>
    <name evidence="1" type="ORF">A3207_06265</name>
</gene>
<dbReference type="EMBL" id="LVVT01000007">
    <property type="protein sequence ID" value="TQS83928.1"/>
    <property type="molecule type" value="Genomic_DNA"/>
</dbReference>
<name>A0A8J8PG20_9ARCH</name>
<dbReference type="OMA" id="DRDWFSP"/>
<sequence>MDDLETCVAAVFKRKGKNVVTETEFVFAVSLDYRWFTPKEAQELLDLAIKKGLIIRSEDFLKPAFDPKDQDIPMSFRPSKGILSSEMEEEISVFSKLLRDISNSSGMKKRDVVARINKIQEKVGVDVEVAALLMARDSGLDPNQYFEEVWKEVCEK</sequence>
<evidence type="ECO:0000313" key="2">
    <source>
        <dbReference type="Proteomes" id="UP000752814"/>
    </source>
</evidence>
<dbReference type="InterPro" id="IPR018716">
    <property type="entry name" value="DUF2240"/>
</dbReference>
<dbReference type="Proteomes" id="UP000752814">
    <property type="component" value="Unassembled WGS sequence"/>
</dbReference>
<protein>
    <recommendedName>
        <fullName evidence="3">DUF2240 family protein</fullName>
    </recommendedName>
</protein>
<dbReference type="AlphaFoldDB" id="A0A8J8PG20"/>
<accession>A0A8J8PG20</accession>
<proteinExistence type="predicted"/>
<evidence type="ECO:0008006" key="3">
    <source>
        <dbReference type="Google" id="ProtNLM"/>
    </source>
</evidence>
<reference evidence="1" key="1">
    <citation type="submission" date="2016-03" db="EMBL/GenBank/DDBJ databases">
        <authorList>
            <person name="Borrel G."/>
            <person name="Mccann A."/>
            <person name="O'Toole P.W."/>
        </authorList>
    </citation>
    <scope>NUCLEOTIDE SEQUENCE</scope>
    <source>
        <strain evidence="1">183</strain>
    </source>
</reference>
<evidence type="ECO:0000313" key="1">
    <source>
        <dbReference type="EMBL" id="TQS83928.1"/>
    </source>
</evidence>
<dbReference type="RefSeq" id="WP_020449619.1">
    <property type="nucleotide sequence ID" value="NZ_CAYAXV010000003.1"/>
</dbReference>
<dbReference type="Pfam" id="PF09999">
    <property type="entry name" value="DUF2240"/>
    <property type="match status" value="1"/>
</dbReference>
<comment type="caution">
    <text evidence="1">The sequence shown here is derived from an EMBL/GenBank/DDBJ whole genome shotgun (WGS) entry which is preliminary data.</text>
</comment>
<organism evidence="1 2">
    <name type="scientific">Candidatus Methanomassiliicoccus intestinalis</name>
    <dbReference type="NCBI Taxonomy" id="1406512"/>
    <lineage>
        <taxon>Archaea</taxon>
        <taxon>Methanobacteriati</taxon>
        <taxon>Thermoplasmatota</taxon>
        <taxon>Thermoplasmata</taxon>
        <taxon>Methanomassiliicoccales</taxon>
        <taxon>Methanomassiliicoccaceae</taxon>
        <taxon>Methanomassiliicoccus</taxon>
    </lineage>
</organism>
<dbReference type="GeneID" id="41324164"/>